<proteinExistence type="predicted"/>
<name>A0ABS9X0L5_9GAMM</name>
<evidence type="ECO:0000313" key="2">
    <source>
        <dbReference type="EMBL" id="MCI2283763.1"/>
    </source>
</evidence>
<dbReference type="SUPFAM" id="SSF56349">
    <property type="entry name" value="DNA breaking-rejoining enzymes"/>
    <property type="match status" value="1"/>
</dbReference>
<evidence type="ECO:0000256" key="1">
    <source>
        <dbReference type="ARBA" id="ARBA00023172"/>
    </source>
</evidence>
<dbReference type="RefSeq" id="WP_242285966.1">
    <property type="nucleotide sequence ID" value="NZ_JAKKSL010000002.1"/>
</dbReference>
<dbReference type="Proteomes" id="UP001139646">
    <property type="component" value="Unassembled WGS sequence"/>
</dbReference>
<dbReference type="InterPro" id="IPR011010">
    <property type="entry name" value="DNA_brk_join_enz"/>
</dbReference>
<dbReference type="EMBL" id="JAKKSL010000002">
    <property type="protein sequence ID" value="MCI2283763.1"/>
    <property type="molecule type" value="Genomic_DNA"/>
</dbReference>
<keyword evidence="1" id="KW-0233">DNA recombination</keyword>
<evidence type="ECO:0000313" key="3">
    <source>
        <dbReference type="Proteomes" id="UP001139646"/>
    </source>
</evidence>
<sequence>MNHSPIPQFHTIVKQNVEHMKGLAIPVLYLNTPNGITRMESLIEYFISNPSASYQWMQNRARAVGLFFDYCRASEGFVNYHSPNAHRTIFKLFSWALLNGTIDNETATDRLKLYWPSSSLDVSKRLCSAILDFEEFCDNEDIINTPLLKNNKIIKPVDEVASLKFLHTAIKIKKRSFLGHLNKANKQAIKLKNNRNKNISNLGTSGSRSRTSSGEKRFPEELIAPLFDYGFIKDPNAQLLSDQEDITAKMITLLLFFGGIRESEPFHLWINDVIPVDIKSYDDCQVFLRHPSEASTFMAGENVSRKEYLAQRGMLPRYRHPIKSLRANWKDLALDDSLSAPVFFMHDGAAKLFNEMYIYYINHYRPKLEEIAKSNGNPAHPFLFVSTGVDHSTGKSYQGLPYSVGAYIGAFERALDKVEIALGITIPRGKEYGTTPYGSRHYYLGTLTDLGMPRKVIQKCAKHHSILSQEAYNTPAYDEIQKKLNEARGALYIKPRLDFLNKPFNT</sequence>
<accession>A0ABS9X0L5</accession>
<organism evidence="2 3">
    <name type="scientific">Colwellia maritima</name>
    <dbReference type="NCBI Taxonomy" id="2912588"/>
    <lineage>
        <taxon>Bacteria</taxon>
        <taxon>Pseudomonadati</taxon>
        <taxon>Pseudomonadota</taxon>
        <taxon>Gammaproteobacteria</taxon>
        <taxon>Alteromonadales</taxon>
        <taxon>Colwelliaceae</taxon>
        <taxon>Colwellia</taxon>
    </lineage>
</organism>
<dbReference type="InterPro" id="IPR013762">
    <property type="entry name" value="Integrase-like_cat_sf"/>
</dbReference>
<comment type="caution">
    <text evidence="2">The sequence shown here is derived from an EMBL/GenBank/DDBJ whole genome shotgun (WGS) entry which is preliminary data.</text>
</comment>
<evidence type="ECO:0008006" key="4">
    <source>
        <dbReference type="Google" id="ProtNLM"/>
    </source>
</evidence>
<dbReference type="Gene3D" id="1.10.443.10">
    <property type="entry name" value="Intergrase catalytic core"/>
    <property type="match status" value="1"/>
</dbReference>
<protein>
    <recommendedName>
        <fullName evidence="4">Tyr recombinase domain-containing protein</fullName>
    </recommendedName>
</protein>
<gene>
    <name evidence="2" type="ORF">L3081_10560</name>
</gene>
<reference evidence="2" key="1">
    <citation type="submission" date="2022-01" db="EMBL/GenBank/DDBJ databases">
        <title>Colwellia maritima, isolated from seawater.</title>
        <authorList>
            <person name="Kristyanto S."/>
            <person name="Jung J."/>
            <person name="Jeon C.O."/>
        </authorList>
    </citation>
    <scope>NUCLEOTIDE SEQUENCE</scope>
    <source>
        <strain evidence="2">MSW7</strain>
    </source>
</reference>
<keyword evidence="3" id="KW-1185">Reference proteome</keyword>